<organism evidence="2 3">
    <name type="scientific">Acacia crassicarpa</name>
    <name type="common">northern wattle</name>
    <dbReference type="NCBI Taxonomy" id="499986"/>
    <lineage>
        <taxon>Eukaryota</taxon>
        <taxon>Viridiplantae</taxon>
        <taxon>Streptophyta</taxon>
        <taxon>Embryophyta</taxon>
        <taxon>Tracheophyta</taxon>
        <taxon>Spermatophyta</taxon>
        <taxon>Magnoliopsida</taxon>
        <taxon>eudicotyledons</taxon>
        <taxon>Gunneridae</taxon>
        <taxon>Pentapetalae</taxon>
        <taxon>rosids</taxon>
        <taxon>fabids</taxon>
        <taxon>Fabales</taxon>
        <taxon>Fabaceae</taxon>
        <taxon>Caesalpinioideae</taxon>
        <taxon>mimosoid clade</taxon>
        <taxon>Acacieae</taxon>
        <taxon>Acacia</taxon>
    </lineage>
</organism>
<accession>A0AAE1J2L4</accession>
<keyword evidence="3" id="KW-1185">Reference proteome</keyword>
<gene>
    <name evidence="2" type="ORF">QN277_003927</name>
</gene>
<reference evidence="2" key="1">
    <citation type="submission" date="2023-10" db="EMBL/GenBank/DDBJ databases">
        <title>Chromosome-level genome of the transformable northern wattle, Acacia crassicarpa.</title>
        <authorList>
            <person name="Massaro I."/>
            <person name="Sinha N.R."/>
            <person name="Poethig S."/>
            <person name="Leichty A.R."/>
        </authorList>
    </citation>
    <scope>NUCLEOTIDE SEQUENCE</scope>
    <source>
        <strain evidence="2">Acra3RX</strain>
        <tissue evidence="2">Leaf</tissue>
    </source>
</reference>
<comment type="caution">
    <text evidence="2">The sequence shown here is derived from an EMBL/GenBank/DDBJ whole genome shotgun (WGS) entry which is preliminary data.</text>
</comment>
<protein>
    <recommendedName>
        <fullName evidence="4">HMA domain-containing protein</fullName>
    </recommendedName>
</protein>
<evidence type="ECO:0000313" key="2">
    <source>
        <dbReference type="EMBL" id="KAK4260863.1"/>
    </source>
</evidence>
<dbReference type="PANTHER" id="PTHR47294:SF4">
    <property type="entry name" value="HEAVY METAL-ASSOCIATED ISOPRENYLATED PLANT PROTEIN 26-LIKE ISOFORM X1"/>
    <property type="match status" value="1"/>
</dbReference>
<name>A0AAE1J2L4_9FABA</name>
<dbReference type="Gene3D" id="3.30.70.100">
    <property type="match status" value="1"/>
</dbReference>
<dbReference type="Proteomes" id="UP001293593">
    <property type="component" value="Unassembled WGS sequence"/>
</dbReference>
<proteinExistence type="predicted"/>
<evidence type="ECO:0000313" key="3">
    <source>
        <dbReference type="Proteomes" id="UP001293593"/>
    </source>
</evidence>
<feature type="region of interest" description="Disordered" evidence="1">
    <location>
        <begin position="99"/>
        <end position="126"/>
    </location>
</feature>
<sequence length="205" mass="23497">MPFGLSKRRRNQRRVVVSSPNHYPPAEKYCGMILRLNIDCNACCRKLRRIVLNIKEIEKHMIEKEQRRLLVVGRFVPSDVAIHIKKKMNRRVEILEIQEIGGSETSERDQTDTDGPAAGNNNPPPPYPMVVYPGQVPPSSCHLTMPPAFCKSSYSPTMEIVQVWDDDCHYCVCVTEEEDELLPNDDDITGLEGPSWESNNYLDYY</sequence>
<evidence type="ECO:0008006" key="4">
    <source>
        <dbReference type="Google" id="ProtNLM"/>
    </source>
</evidence>
<dbReference type="EMBL" id="JAWXYG010000010">
    <property type="protein sequence ID" value="KAK4260863.1"/>
    <property type="molecule type" value="Genomic_DNA"/>
</dbReference>
<evidence type="ECO:0000256" key="1">
    <source>
        <dbReference type="SAM" id="MobiDB-lite"/>
    </source>
</evidence>
<dbReference type="AlphaFoldDB" id="A0AAE1J2L4"/>
<dbReference type="PANTHER" id="PTHR47294">
    <property type="entry name" value="OS08G0431150 PROTEIN"/>
    <property type="match status" value="1"/>
</dbReference>